<name>A0A0F9NRH0_9ZZZZ</name>
<protein>
    <submittedName>
        <fullName evidence="1">Uncharacterized protein</fullName>
    </submittedName>
</protein>
<accession>A0A0F9NRH0</accession>
<proteinExistence type="predicted"/>
<sequence length="581" mass="60217">MAKVNGNLIFNADASAEIQNVFLHRLTTTERDALGLGPLQESQTIYNTTVGKFQYWDGTSWQNTASEDFVVELRDSFDGKPSVRLATVTALPAYTAAGSGVGKTLTADFNGALSLDGETAALNDRVLVKNEATSHVDHGIYDVTDPGSVGSPWILTRSTDTDEDAEITANMYVFVSEGTQADSGWILLTNDPIIVDTTALQFDQFSTPGFSGSIDDLSDVTLTTPAAGDVLLHDGGTKFLNKNIQFIYESSAFALPEITDVTTVADVSGSLSGTHFLLDSPTTTYYVWMDVATRAEITVISFTGVANGAAFGGNGNPGLYWSFGDGSAGTALPFYVWYDVTDVGGGNTDPIPFPATEGITVAILAADTATAVMTKTDTALNAFLHLGSTSIVTSSPGTPGVSDLTMTNVATGIAADAAAATAGGAGVAIGAITQGLNVAVDPSVPGRTRITVPIIADNTNTTVASATQAVIDVEGDFGASVLGAVVTITNAAVDNVPDAVDVDTGFTILVTQQGVTTAVTTHAINHNLGQKYCNVTVVNDSDFVILPLTIEFIDTNNLTITISSGLDVKAVIIGFEGVGLN</sequence>
<comment type="caution">
    <text evidence="1">The sequence shown here is derived from an EMBL/GenBank/DDBJ whole genome shotgun (WGS) entry which is preliminary data.</text>
</comment>
<gene>
    <name evidence="1" type="ORF">LCGC14_0919120</name>
</gene>
<evidence type="ECO:0000313" key="1">
    <source>
        <dbReference type="EMBL" id="KKN22050.1"/>
    </source>
</evidence>
<reference evidence="1" key="1">
    <citation type="journal article" date="2015" name="Nature">
        <title>Complex archaea that bridge the gap between prokaryotes and eukaryotes.</title>
        <authorList>
            <person name="Spang A."/>
            <person name="Saw J.H."/>
            <person name="Jorgensen S.L."/>
            <person name="Zaremba-Niedzwiedzka K."/>
            <person name="Martijn J."/>
            <person name="Lind A.E."/>
            <person name="van Eijk R."/>
            <person name="Schleper C."/>
            <person name="Guy L."/>
            <person name="Ettema T.J."/>
        </authorList>
    </citation>
    <scope>NUCLEOTIDE SEQUENCE</scope>
</reference>
<dbReference type="AlphaFoldDB" id="A0A0F9NRH0"/>
<organism evidence="1">
    <name type="scientific">marine sediment metagenome</name>
    <dbReference type="NCBI Taxonomy" id="412755"/>
    <lineage>
        <taxon>unclassified sequences</taxon>
        <taxon>metagenomes</taxon>
        <taxon>ecological metagenomes</taxon>
    </lineage>
</organism>
<dbReference type="EMBL" id="LAZR01003096">
    <property type="protein sequence ID" value="KKN22050.1"/>
    <property type="molecule type" value="Genomic_DNA"/>
</dbReference>